<keyword evidence="2" id="KW-1185">Reference proteome</keyword>
<evidence type="ECO:0000313" key="1">
    <source>
        <dbReference type="EMBL" id="MFD0851877.1"/>
    </source>
</evidence>
<sequence>MQFIETSVIGVRSAMITLGRRTTPLRFVLFPMVHVGERSFYDEVAARASSCDLIVAESSPNDGAPMQLRMARLRLDDLVDQMVALDLEALGVPIIWESGTTKTREEREKAREQRS</sequence>
<evidence type="ECO:0000313" key="2">
    <source>
        <dbReference type="Proteomes" id="UP001597083"/>
    </source>
</evidence>
<reference evidence="2" key="1">
    <citation type="journal article" date="2019" name="Int. J. Syst. Evol. Microbiol.">
        <title>The Global Catalogue of Microorganisms (GCM) 10K type strain sequencing project: providing services to taxonomists for standard genome sequencing and annotation.</title>
        <authorList>
            <consortium name="The Broad Institute Genomics Platform"/>
            <consortium name="The Broad Institute Genome Sequencing Center for Infectious Disease"/>
            <person name="Wu L."/>
            <person name="Ma J."/>
        </authorList>
    </citation>
    <scope>NUCLEOTIDE SEQUENCE [LARGE SCALE GENOMIC DNA]</scope>
    <source>
        <strain evidence="2">JCM 31696</strain>
    </source>
</reference>
<comment type="caution">
    <text evidence="1">The sequence shown here is derived from an EMBL/GenBank/DDBJ whole genome shotgun (WGS) entry which is preliminary data.</text>
</comment>
<evidence type="ECO:0008006" key="3">
    <source>
        <dbReference type="Google" id="ProtNLM"/>
    </source>
</evidence>
<protein>
    <recommendedName>
        <fullName evidence="3">DUF5753 domain-containing protein</fullName>
    </recommendedName>
</protein>
<dbReference type="EMBL" id="JBHTIR010000863">
    <property type="protein sequence ID" value="MFD0851877.1"/>
    <property type="molecule type" value="Genomic_DNA"/>
</dbReference>
<gene>
    <name evidence="1" type="ORF">ACFQ07_06575</name>
</gene>
<dbReference type="Proteomes" id="UP001597083">
    <property type="component" value="Unassembled WGS sequence"/>
</dbReference>
<feature type="non-terminal residue" evidence="1">
    <location>
        <position position="115"/>
    </location>
</feature>
<organism evidence="1 2">
    <name type="scientific">Actinomadura adrarensis</name>
    <dbReference type="NCBI Taxonomy" id="1819600"/>
    <lineage>
        <taxon>Bacteria</taxon>
        <taxon>Bacillati</taxon>
        <taxon>Actinomycetota</taxon>
        <taxon>Actinomycetes</taxon>
        <taxon>Streptosporangiales</taxon>
        <taxon>Thermomonosporaceae</taxon>
        <taxon>Actinomadura</taxon>
    </lineage>
</organism>
<accession>A0ABW3CD87</accession>
<name>A0ABW3CD87_9ACTN</name>
<proteinExistence type="predicted"/>